<keyword evidence="2" id="KW-1185">Reference proteome</keyword>
<evidence type="ECO:0000313" key="2">
    <source>
        <dbReference type="Proteomes" id="UP000515153"/>
    </source>
</evidence>
<gene>
    <name evidence="3" type="ORF">PgNI_05826</name>
</gene>
<dbReference type="Proteomes" id="UP000515153">
    <property type="component" value="Chromosome I"/>
</dbReference>
<evidence type="ECO:0000256" key="1">
    <source>
        <dbReference type="SAM" id="MobiDB-lite"/>
    </source>
</evidence>
<feature type="compositionally biased region" description="Basic and acidic residues" evidence="1">
    <location>
        <begin position="168"/>
        <end position="180"/>
    </location>
</feature>
<dbReference type="RefSeq" id="XP_030983208.1">
    <property type="nucleotide sequence ID" value="XM_031125857.1"/>
</dbReference>
<sequence length="438" mass="49717">MRIRSWVWNTSRSVRNYSKKIIHRNVEAELNNSPDVLAQENTYSDDSRELDDVFLKLARMRIQPQVDTATKKVHTLLGDLPLSPLMNPEYLAARRKYAEPKAKVDYSKHGKLEKQLARNPYARALAGSMREDAITKTVLPRFFLQDFAYVPHPETEAPWMVPVSLMSESDKETEAQEIAHGHGSPAVKSASLTEGSSWLNGIDTDQPDDAFTSSPSQHHDHGSGHNLSAVRKGRPRGLPRPASQTSYTLCRREVLKQLLTNIPRGRSKSRVVVRMAARAQAENPNTVVYRADMDTYVLELMRERTMEQLMHYAHICDAPVKPKRYIVRCEGHWDQVQTQAQMQTHRGCVLWMGDCDDKEVKRPGEFETVTLQGVKLHGVLPVHDLTVLLGPENVKRLRVGSIMFSEGSTFLLGGQPSTRLQMKLWKLQGYLASYRENP</sequence>
<feature type="region of interest" description="Disordered" evidence="1">
    <location>
        <begin position="168"/>
        <end position="245"/>
    </location>
</feature>
<feature type="compositionally biased region" description="Polar residues" evidence="1">
    <location>
        <begin position="190"/>
        <end position="199"/>
    </location>
</feature>
<organism evidence="2 3">
    <name type="scientific">Pyricularia grisea</name>
    <name type="common">Crabgrass-specific blast fungus</name>
    <name type="synonym">Magnaporthe grisea</name>
    <dbReference type="NCBI Taxonomy" id="148305"/>
    <lineage>
        <taxon>Eukaryota</taxon>
        <taxon>Fungi</taxon>
        <taxon>Dikarya</taxon>
        <taxon>Ascomycota</taxon>
        <taxon>Pezizomycotina</taxon>
        <taxon>Sordariomycetes</taxon>
        <taxon>Sordariomycetidae</taxon>
        <taxon>Magnaporthales</taxon>
        <taxon>Pyriculariaceae</taxon>
        <taxon>Pyricularia</taxon>
    </lineage>
</organism>
<reference evidence="2 3" key="1">
    <citation type="journal article" date="2019" name="Mol. Biol. Evol.">
        <title>Blast fungal genomes show frequent chromosomal changes, gene gains and losses, and effector gene turnover.</title>
        <authorList>
            <person name="Gomez Luciano L.B."/>
            <person name="Jason Tsai I."/>
            <person name="Chuma I."/>
            <person name="Tosa Y."/>
            <person name="Chen Y.H."/>
            <person name="Li J.Y."/>
            <person name="Li M.Y."/>
            <person name="Jade Lu M.Y."/>
            <person name="Nakayashiki H."/>
            <person name="Li W.H."/>
        </authorList>
    </citation>
    <scope>NUCLEOTIDE SEQUENCE [LARGE SCALE GENOMIC DNA]</scope>
    <source>
        <strain evidence="2 3">NI907</strain>
    </source>
</reference>
<name>A0A6P8B7U3_PYRGI</name>
<proteinExistence type="predicted"/>
<dbReference type="AlphaFoldDB" id="A0A6P8B7U3"/>
<evidence type="ECO:0000313" key="3">
    <source>
        <dbReference type="RefSeq" id="XP_030983208.1"/>
    </source>
</evidence>
<accession>A0A6P8B7U3</accession>
<reference evidence="3" key="3">
    <citation type="submission" date="2025-08" db="UniProtKB">
        <authorList>
            <consortium name="RefSeq"/>
        </authorList>
    </citation>
    <scope>IDENTIFICATION</scope>
    <source>
        <strain evidence="3">NI907</strain>
    </source>
</reference>
<protein>
    <submittedName>
        <fullName evidence="3">Uncharacterized protein</fullName>
    </submittedName>
</protein>
<dbReference type="KEGG" id="pgri:PgNI_05826"/>
<dbReference type="GeneID" id="41960766"/>
<reference evidence="3" key="2">
    <citation type="submission" date="2019-10" db="EMBL/GenBank/DDBJ databases">
        <authorList>
            <consortium name="NCBI Genome Project"/>
        </authorList>
    </citation>
    <scope>NUCLEOTIDE SEQUENCE</scope>
    <source>
        <strain evidence="3">NI907</strain>
    </source>
</reference>